<dbReference type="Gene3D" id="3.40.50.12780">
    <property type="entry name" value="N-terminal domain of ligase-like"/>
    <property type="match status" value="2"/>
</dbReference>
<dbReference type="Gene3D" id="3.30.559.10">
    <property type="entry name" value="Chloramphenicol acetyltransferase-like domain"/>
    <property type="match status" value="1"/>
</dbReference>
<dbReference type="EMBL" id="CP077074">
    <property type="protein sequence ID" value="QXH43403.1"/>
    <property type="molecule type" value="Genomic_DNA"/>
</dbReference>
<comment type="cofactor">
    <cofactor evidence="1">
        <name>pantetheine 4'-phosphate</name>
        <dbReference type="ChEBI" id="CHEBI:47942"/>
    </cofactor>
</comment>
<dbReference type="Pfam" id="PF13193">
    <property type="entry name" value="AMP-binding_C"/>
    <property type="match status" value="1"/>
</dbReference>
<dbReference type="PROSITE" id="PS50075">
    <property type="entry name" value="CARRIER"/>
    <property type="match status" value="1"/>
</dbReference>
<dbReference type="InterPro" id="IPR006162">
    <property type="entry name" value="Ppantetheine_attach_site"/>
</dbReference>
<dbReference type="Gene3D" id="3.30.300.30">
    <property type="match status" value="2"/>
</dbReference>
<name>A0ABX8MXN0_9PSED</name>
<dbReference type="InterPro" id="IPR025110">
    <property type="entry name" value="AMP-bd_C"/>
</dbReference>
<dbReference type="RefSeq" id="WP_124346688.1">
    <property type="nucleotide sequence ID" value="NZ_CP027706.1"/>
</dbReference>
<dbReference type="SUPFAM" id="SSF56801">
    <property type="entry name" value="Acetyl-CoA synthetase-like"/>
    <property type="match status" value="2"/>
</dbReference>
<dbReference type="Gene3D" id="3.30.559.30">
    <property type="entry name" value="Nonribosomal peptide synthetase, condensation domain"/>
    <property type="match status" value="1"/>
</dbReference>
<dbReference type="PROSITE" id="PS00012">
    <property type="entry name" value="PHOSPHOPANTETHEINE"/>
    <property type="match status" value="1"/>
</dbReference>
<dbReference type="Pfam" id="PF00501">
    <property type="entry name" value="AMP-binding"/>
    <property type="match status" value="2"/>
</dbReference>
<dbReference type="InterPro" id="IPR020806">
    <property type="entry name" value="PKS_PP-bd"/>
</dbReference>
<keyword evidence="3" id="KW-0597">Phosphoprotein</keyword>
<sequence>MPISLAQVLACHADSKPDQVAFRFLDTQGTEVDSPTYGELARQVAGMAGGLRARGVLPGQPIVLGCNSPAQFIRGFLAIVHAGAVAVPVPLNGRRRGRLEHVLADCQPFALVLGSETPALARFCDSVPATRLIAVDEVFGESIAPFAADAQDTCFIQYTSGSTSAPKGVVVTHGQLAANSRMIATVFSHDSHTRFASWLPLFHDMGLVGAALHPLLIGAEAVLMPTEAFQECPERWLRMISDYRAHTSGAPDFAYRICASIDDPHRLHGIDLSSWRVAYNGAEPVKAATLERFAAAMQACRFDPAAWLPCYGLAETTLLSAGHRQRSPAVGTSLCPQALATGHAQLALAGQPARVLVSSGTVAPGADIRIVDPNSLNPLPEGRIGEIWVAGEHVASRYWGRADGRFGVRLAGDSSTDYLRTADLGFFLGNELYVTGRLNDLLIVAGRNIYPDDIEETARGADPLLSEARMVALALTGEQFDQALGLRSCESWDSEQLVLLVELPTLAPARSTIELAQAIARACEHPLAAIVWVARAQISMTTSGKIQRAEARRKLLANDYKVRGVWLSPTLGDGLDAALACLAGTLGARGTAVAIGAALAQVAALAANLPQAPAVETSLLALGLNSLAATELFARISHITAIHVPLAILYDGWTLAELGRWLRDQSAMPPSRLPSSVPEPTLRAGQRSILQRRVERGDGAYSLALAVTGTVSAIDRLVARAADLPNRLPALGMRVLTTATGPEVVFAQAHSPAAVARLDSPVQARFALLRSCCSEPFELAKGPLRLVRASSKDDPGETLLVQVHHAAVDFWSMLWIARYLLLPASGKPRSQPLAPRAASEADLGYWRTELASFQPTVLPKDFRSDRPQPPHCIPFSLDHAAFERLLQASGQTPFVTLLTCVFAVLGRLSGHWDRVIGVPINDDLGERPGYGTRVAPVRAELAADQSFVKAARHIGFKLGRCFVHASASLEQIGSQLRQVRSDTAPLFEVAAVHVAAVSQVPDQWQRLILRDERSQVVVGDLTLSSSGLGPEALEQPIEIVSCETANGVEGVVRVDASAFSNATARQIGLRLERMICAAAQGPEQSLQALVDQAAERGWQTTPRLDHAPATLPALISAWALARPDSVAIQSAQQTLTYRQLEERSDRLARQILQQWSPTLVAVRSGDPIPWLVGLLAGLKTGAAIMPLDARLPSKRQEALLATSGSDLLLESLADEALWLPVAKDARLGCQVSATLVTTPRLLPKAAPRDSAYLVFTSGSSGQPKGVRQSHQAFSHYLQWQVSALGMGPGARVAQIAAPGFDVALCEIFGGLCHGASLVLPDRTADLAPDRLLQWLDETAVTSLQITPSLLAEALRCSAIWPRRLQVLATVGEPLPASLATELLRRGGTDLQLINLYGPTETVAACWHRVTLADLERVRIPVGQPICGRTVEIRDADGLPVPIGSLGEIYLRTADMSDGYDGAAQEGGFVLLASQSTDGRGLYRTGDMGRWNTDGLLEVIGRRDNQVKLNGVRIELEEVESVLCLYPGVHAAIASLRPLEAGPQLIAHVEVQDAVTPQALRRFALERLPLTAVPSLIVTVAELPRTRNGKLDRRAVAALALPTVDLACAPAAPLPELLRLQQAIALLWQEVLPHEGVPAANSDFFAAGGHSIHAMQLLNLLKTRTGIAIGLAQFLAEPTVAALASLVHSQLTPTPCVEVH</sequence>
<organism evidence="7 8">
    <name type="scientific">Pseudomonas sessilinigenes</name>
    <dbReference type="NCBI Taxonomy" id="658629"/>
    <lineage>
        <taxon>Bacteria</taxon>
        <taxon>Pseudomonadati</taxon>
        <taxon>Pseudomonadota</taxon>
        <taxon>Gammaproteobacteria</taxon>
        <taxon>Pseudomonadales</taxon>
        <taxon>Pseudomonadaceae</taxon>
        <taxon>Pseudomonas</taxon>
    </lineage>
</organism>
<dbReference type="InterPro" id="IPR020845">
    <property type="entry name" value="AMP-binding_CS"/>
</dbReference>
<dbReference type="CDD" id="cd05931">
    <property type="entry name" value="FAAL"/>
    <property type="match status" value="1"/>
</dbReference>
<dbReference type="InterPro" id="IPR036736">
    <property type="entry name" value="ACP-like_sf"/>
</dbReference>
<dbReference type="SUPFAM" id="SSF52777">
    <property type="entry name" value="CoA-dependent acyltransferases"/>
    <property type="match status" value="2"/>
</dbReference>
<evidence type="ECO:0000256" key="2">
    <source>
        <dbReference type="ARBA" id="ARBA00022450"/>
    </source>
</evidence>
<evidence type="ECO:0000256" key="3">
    <source>
        <dbReference type="ARBA" id="ARBA00022553"/>
    </source>
</evidence>
<dbReference type="InterPro" id="IPR045851">
    <property type="entry name" value="AMP-bd_C_sf"/>
</dbReference>
<dbReference type="Pfam" id="PF00668">
    <property type="entry name" value="Condensation"/>
    <property type="match status" value="1"/>
</dbReference>
<dbReference type="PANTHER" id="PTHR45527:SF1">
    <property type="entry name" value="FATTY ACID SYNTHASE"/>
    <property type="match status" value="1"/>
</dbReference>
<evidence type="ECO:0000259" key="6">
    <source>
        <dbReference type="PROSITE" id="PS50075"/>
    </source>
</evidence>
<evidence type="ECO:0000256" key="5">
    <source>
        <dbReference type="ARBA" id="ARBA00023098"/>
    </source>
</evidence>
<keyword evidence="4" id="KW-0276">Fatty acid metabolism</keyword>
<dbReference type="PROSITE" id="PS00455">
    <property type="entry name" value="AMP_BINDING"/>
    <property type="match status" value="2"/>
</dbReference>
<dbReference type="Gene3D" id="1.10.1200.10">
    <property type="entry name" value="ACP-like"/>
    <property type="match status" value="2"/>
</dbReference>
<keyword evidence="2" id="KW-0596">Phosphopantetheine</keyword>
<dbReference type="InterPro" id="IPR009081">
    <property type="entry name" value="PP-bd_ACP"/>
</dbReference>
<dbReference type="InterPro" id="IPR001242">
    <property type="entry name" value="Condensation_dom"/>
</dbReference>
<dbReference type="SMART" id="SM00823">
    <property type="entry name" value="PKS_PP"/>
    <property type="match status" value="2"/>
</dbReference>
<accession>A0ABX8MXN0</accession>
<dbReference type="InterPro" id="IPR000873">
    <property type="entry name" value="AMP-dep_synth/lig_dom"/>
</dbReference>
<dbReference type="Pfam" id="PF00550">
    <property type="entry name" value="PP-binding"/>
    <property type="match status" value="2"/>
</dbReference>
<dbReference type="SUPFAM" id="SSF47336">
    <property type="entry name" value="ACP-like"/>
    <property type="match status" value="2"/>
</dbReference>
<dbReference type="CDD" id="cd05930">
    <property type="entry name" value="A_NRPS"/>
    <property type="match status" value="1"/>
</dbReference>
<feature type="domain" description="Carrier" evidence="6">
    <location>
        <begin position="1614"/>
        <end position="1690"/>
    </location>
</feature>
<gene>
    <name evidence="7" type="ORF">KSS89_14650</name>
</gene>
<evidence type="ECO:0000256" key="4">
    <source>
        <dbReference type="ARBA" id="ARBA00022832"/>
    </source>
</evidence>
<reference evidence="7" key="1">
    <citation type="submission" date="2021-06" db="EMBL/GenBank/DDBJ databases">
        <title>Updating the genus Pseudomonas: Description of 43 new species and partition of the Pseudomonas putida group.</title>
        <authorList>
            <person name="Girard L."/>
            <person name="Lood C."/>
            <person name="Vandamme P."/>
            <person name="Rokni-Zadeh H."/>
            <person name="van Noort V."/>
            <person name="Hofte M."/>
            <person name="Lavigne R."/>
            <person name="De Mot R."/>
        </authorList>
    </citation>
    <scope>NUCLEOTIDE SEQUENCE</scope>
    <source>
        <strain evidence="7">CMR12a</strain>
    </source>
</reference>
<dbReference type="InterPro" id="IPR040097">
    <property type="entry name" value="FAAL/FAAC"/>
</dbReference>
<proteinExistence type="predicted"/>
<keyword evidence="8" id="KW-1185">Reference proteome</keyword>
<dbReference type="InterPro" id="IPR042099">
    <property type="entry name" value="ANL_N_sf"/>
</dbReference>
<evidence type="ECO:0000313" key="8">
    <source>
        <dbReference type="Proteomes" id="UP000693952"/>
    </source>
</evidence>
<protein>
    <submittedName>
        <fullName evidence="7">AMP-binding protein</fullName>
    </submittedName>
</protein>
<dbReference type="InterPro" id="IPR023213">
    <property type="entry name" value="CAT-like_dom_sf"/>
</dbReference>
<evidence type="ECO:0000313" key="7">
    <source>
        <dbReference type="EMBL" id="QXH43403.1"/>
    </source>
</evidence>
<dbReference type="PANTHER" id="PTHR45527">
    <property type="entry name" value="NONRIBOSOMAL PEPTIDE SYNTHETASE"/>
    <property type="match status" value="1"/>
</dbReference>
<keyword evidence="5" id="KW-0443">Lipid metabolism</keyword>
<evidence type="ECO:0000256" key="1">
    <source>
        <dbReference type="ARBA" id="ARBA00001957"/>
    </source>
</evidence>
<dbReference type="Proteomes" id="UP000693952">
    <property type="component" value="Chromosome"/>
</dbReference>